<proteinExistence type="predicted"/>
<dbReference type="AlphaFoldDB" id="A0A1F4XTY0"/>
<evidence type="ECO:0000313" key="1">
    <source>
        <dbReference type="EMBL" id="OGC85157.1"/>
    </source>
</evidence>
<gene>
    <name evidence="1" type="ORF">A3F55_01915</name>
</gene>
<protein>
    <submittedName>
        <fullName evidence="1">Uncharacterized protein</fullName>
    </submittedName>
</protein>
<accession>A0A1F4XTY0</accession>
<evidence type="ECO:0000313" key="2">
    <source>
        <dbReference type="Proteomes" id="UP000178091"/>
    </source>
</evidence>
<name>A0A1F4XTY0_9BACT</name>
<comment type="caution">
    <text evidence="1">The sequence shown here is derived from an EMBL/GenBank/DDBJ whole genome shotgun (WGS) entry which is preliminary data.</text>
</comment>
<dbReference type="Proteomes" id="UP000178091">
    <property type="component" value="Unassembled WGS sequence"/>
</dbReference>
<sequence>MADKWKSEREVWDFFHSEEGKGAAESNQHFFRKLFPAGHRQSIRPDIALVGKMTNKERWGYIAEHKPFLNWFREIHPHAFAFLVRYGKNYAPIIMGAPPSWGEPGWATCYYNSLLLMTAVNKKRRRRPLVYVEGIVMGALAHPMLHAWNAYSLEGRQALDWTHYFGSRWSRYLGIPFTEGEYERLRKDIAPKKKDLVLSLYSKKNFPKVEEMLLNILETRE</sequence>
<dbReference type="EMBL" id="MEWW01000003">
    <property type="protein sequence ID" value="OGC85157.1"/>
    <property type="molecule type" value="Genomic_DNA"/>
</dbReference>
<organism evidence="1 2">
    <name type="scientific">Candidatus Adlerbacteria bacterium RIFCSPHIGHO2_12_FULL_53_18</name>
    <dbReference type="NCBI Taxonomy" id="1797242"/>
    <lineage>
        <taxon>Bacteria</taxon>
        <taxon>Candidatus Adleribacteriota</taxon>
    </lineage>
</organism>
<reference evidence="1 2" key="1">
    <citation type="journal article" date="2016" name="Nat. Commun.">
        <title>Thousands of microbial genomes shed light on interconnected biogeochemical processes in an aquifer system.</title>
        <authorList>
            <person name="Anantharaman K."/>
            <person name="Brown C.T."/>
            <person name="Hug L.A."/>
            <person name="Sharon I."/>
            <person name="Castelle C.J."/>
            <person name="Probst A.J."/>
            <person name="Thomas B.C."/>
            <person name="Singh A."/>
            <person name="Wilkins M.J."/>
            <person name="Karaoz U."/>
            <person name="Brodie E.L."/>
            <person name="Williams K.H."/>
            <person name="Hubbard S.S."/>
            <person name="Banfield J.F."/>
        </authorList>
    </citation>
    <scope>NUCLEOTIDE SEQUENCE [LARGE SCALE GENOMIC DNA]</scope>
</reference>